<dbReference type="GO" id="GO:0030544">
    <property type="term" value="F:Hsp70 protein binding"/>
    <property type="evidence" value="ECO:0007669"/>
    <property type="project" value="TreeGrafter"/>
</dbReference>
<dbReference type="InterPro" id="IPR011990">
    <property type="entry name" value="TPR-like_helical_dom_sf"/>
</dbReference>
<evidence type="ECO:0000256" key="1">
    <source>
        <dbReference type="ARBA" id="ARBA00022737"/>
    </source>
</evidence>
<keyword evidence="1" id="KW-0677">Repeat</keyword>
<organism evidence="4 5">
    <name type="scientific">Nothoprocta perdicaria</name>
    <name type="common">Chilean tinamou</name>
    <name type="synonym">Crypturus perdicarius</name>
    <dbReference type="NCBI Taxonomy" id="30464"/>
    <lineage>
        <taxon>Eukaryota</taxon>
        <taxon>Metazoa</taxon>
        <taxon>Chordata</taxon>
        <taxon>Craniata</taxon>
        <taxon>Vertebrata</taxon>
        <taxon>Euteleostomi</taxon>
        <taxon>Archelosauria</taxon>
        <taxon>Archosauria</taxon>
        <taxon>Dinosauria</taxon>
        <taxon>Saurischia</taxon>
        <taxon>Theropoda</taxon>
        <taxon>Coelurosauria</taxon>
        <taxon>Aves</taxon>
        <taxon>Palaeognathae</taxon>
        <taxon>Tinamiformes</taxon>
        <taxon>Tinamidae</taxon>
        <taxon>Nothoprocta</taxon>
    </lineage>
</organism>
<dbReference type="Gene3D" id="1.25.40.10">
    <property type="entry name" value="Tetratricopeptide repeat domain"/>
    <property type="match status" value="1"/>
</dbReference>
<evidence type="ECO:0000256" key="3">
    <source>
        <dbReference type="PROSITE-ProRule" id="PRU00339"/>
    </source>
</evidence>
<sequence>MHSRKIYRGDQNLAQFNQPFLSSEDRRFLRESIGSVENYIPSTISNTDGKDEETEIAESELEIDNARVVEPEEDELPEMGDENLKVTSDMMKQADEKKNEAFDAVRRGEFRRAIQLFTDAIKLNPRFSTLYANRASVFVRLRKPNAAIRDCNKATEINPDSAQPYKWRGKAYWLLGHWKQAAKDFALACHYLGWTEVCTRFWLQE</sequence>
<dbReference type="Ensembl" id="ENSNPET00000002255.1">
    <property type="protein sequence ID" value="ENSNPEP00000002211.1"/>
    <property type="gene ID" value="ENSNPEG00000001706.1"/>
</dbReference>
<reference evidence="4" key="2">
    <citation type="submission" date="2025-09" db="UniProtKB">
        <authorList>
            <consortium name="Ensembl"/>
        </authorList>
    </citation>
    <scope>IDENTIFICATION</scope>
</reference>
<keyword evidence="5" id="KW-1185">Reference proteome</keyword>
<dbReference type="Pfam" id="PF13432">
    <property type="entry name" value="TPR_16"/>
    <property type="match status" value="1"/>
</dbReference>
<protein>
    <submittedName>
        <fullName evidence="4">Uncharacterized protein</fullName>
    </submittedName>
</protein>
<dbReference type="InterPro" id="IPR019734">
    <property type="entry name" value="TPR_rpt"/>
</dbReference>
<dbReference type="SUPFAM" id="SSF48452">
    <property type="entry name" value="TPR-like"/>
    <property type="match status" value="1"/>
</dbReference>
<dbReference type="SMART" id="SM00028">
    <property type="entry name" value="TPR"/>
    <property type="match status" value="2"/>
</dbReference>
<evidence type="ECO:0000313" key="5">
    <source>
        <dbReference type="Proteomes" id="UP000694420"/>
    </source>
</evidence>
<dbReference type="PANTHER" id="PTHR45883:SF2">
    <property type="entry name" value="HSC70-INTERACTING PROTEIN"/>
    <property type="match status" value="1"/>
</dbReference>
<reference evidence="4" key="1">
    <citation type="submission" date="2025-08" db="UniProtKB">
        <authorList>
            <consortium name="Ensembl"/>
        </authorList>
    </citation>
    <scope>IDENTIFICATION</scope>
</reference>
<accession>A0A8C7E8R9</accession>
<dbReference type="Proteomes" id="UP000694420">
    <property type="component" value="Unplaced"/>
</dbReference>
<dbReference type="AlphaFoldDB" id="A0A8C7E8R9"/>
<feature type="repeat" description="TPR" evidence="3">
    <location>
        <begin position="94"/>
        <end position="127"/>
    </location>
</feature>
<proteinExistence type="predicted"/>
<evidence type="ECO:0000256" key="2">
    <source>
        <dbReference type="ARBA" id="ARBA00022803"/>
    </source>
</evidence>
<name>A0A8C7E8R9_NOTPE</name>
<keyword evidence="2 3" id="KW-0802">TPR repeat</keyword>
<dbReference type="PANTHER" id="PTHR45883">
    <property type="entry name" value="HSC70-INTERACTING PROTEIN"/>
    <property type="match status" value="1"/>
</dbReference>
<evidence type="ECO:0000313" key="4">
    <source>
        <dbReference type="Ensembl" id="ENSNPEP00000002211.1"/>
    </source>
</evidence>
<dbReference type="PROSITE" id="PS50005">
    <property type="entry name" value="TPR"/>
    <property type="match status" value="2"/>
</dbReference>
<feature type="repeat" description="TPR" evidence="3">
    <location>
        <begin position="128"/>
        <end position="161"/>
    </location>
</feature>